<organism evidence="1 2">
    <name type="scientific">candidate division WS5 bacterium</name>
    <dbReference type="NCBI Taxonomy" id="2093353"/>
    <lineage>
        <taxon>Bacteria</taxon>
        <taxon>candidate division WS5</taxon>
    </lineage>
</organism>
<protein>
    <submittedName>
        <fullName evidence="1">Uncharacterized protein</fullName>
    </submittedName>
</protein>
<evidence type="ECO:0000313" key="1">
    <source>
        <dbReference type="EMBL" id="RJO62086.1"/>
    </source>
</evidence>
<gene>
    <name evidence="1" type="ORF">C4544_01135</name>
</gene>
<proteinExistence type="predicted"/>
<comment type="caution">
    <text evidence="1">The sequence shown here is derived from an EMBL/GenBank/DDBJ whole genome shotgun (WGS) entry which is preliminary data.</text>
</comment>
<dbReference type="EMBL" id="QZJW01000005">
    <property type="protein sequence ID" value="RJO62086.1"/>
    <property type="molecule type" value="Genomic_DNA"/>
</dbReference>
<accession>A0A419DG23</accession>
<name>A0A419DG23_9BACT</name>
<evidence type="ECO:0000313" key="2">
    <source>
        <dbReference type="Proteomes" id="UP000285655"/>
    </source>
</evidence>
<dbReference type="Proteomes" id="UP000285655">
    <property type="component" value="Unassembled WGS sequence"/>
</dbReference>
<sequence length="113" mass="13399">MADEPKDLASFIAQNQMIILKRVTLSCYQDRMKGLLILRREHIERRRRRILPGEELCAVIYIEGDQLHVFHLENGHRLETSIEDFYSSMNRISQQMCNKKVIVLLVARPRIYD</sequence>
<reference evidence="1 2" key="1">
    <citation type="journal article" date="2017" name="ISME J.">
        <title>Energy and carbon metabolisms in a deep terrestrial subsurface fluid microbial community.</title>
        <authorList>
            <person name="Momper L."/>
            <person name="Jungbluth S.P."/>
            <person name="Lee M.D."/>
            <person name="Amend J.P."/>
        </authorList>
    </citation>
    <scope>NUCLEOTIDE SEQUENCE [LARGE SCALE GENOMIC DNA]</scope>
    <source>
        <strain evidence="1">SURF_29</strain>
    </source>
</reference>
<dbReference type="AlphaFoldDB" id="A0A419DG23"/>